<dbReference type="InterPro" id="IPR003616">
    <property type="entry name" value="Post-SET_dom"/>
</dbReference>
<evidence type="ECO:0000259" key="9">
    <source>
        <dbReference type="PROSITE" id="PS50280"/>
    </source>
</evidence>
<evidence type="ECO:0000256" key="3">
    <source>
        <dbReference type="ARBA" id="ARBA00022603"/>
    </source>
</evidence>
<dbReference type="InterPro" id="IPR050973">
    <property type="entry name" value="H3K9_Histone-Lys_N-MTase"/>
</dbReference>
<organism evidence="12 13">
    <name type="scientific">Endocarpon pusillum (strain Z07020 / HMAS-L-300199)</name>
    <name type="common">Lichen-forming fungus</name>
    <dbReference type="NCBI Taxonomy" id="1263415"/>
    <lineage>
        <taxon>Eukaryota</taxon>
        <taxon>Fungi</taxon>
        <taxon>Dikarya</taxon>
        <taxon>Ascomycota</taxon>
        <taxon>Pezizomycotina</taxon>
        <taxon>Eurotiomycetes</taxon>
        <taxon>Chaetothyriomycetidae</taxon>
        <taxon>Verrucariales</taxon>
        <taxon>Verrucariaceae</taxon>
        <taxon>Endocarpon</taxon>
    </lineage>
</organism>
<proteinExistence type="predicted"/>
<keyword evidence="5" id="KW-0949">S-adenosyl-L-methionine</keyword>
<keyword evidence="6" id="KW-0479">Metal-binding</keyword>
<dbReference type="Proteomes" id="UP000019373">
    <property type="component" value="Unassembled WGS sequence"/>
</dbReference>
<dbReference type="InterPro" id="IPR046341">
    <property type="entry name" value="SET_dom_sf"/>
</dbReference>
<keyword evidence="4" id="KW-0808">Transferase</keyword>
<evidence type="ECO:0000256" key="1">
    <source>
        <dbReference type="ARBA" id="ARBA00004286"/>
    </source>
</evidence>
<dbReference type="PROSITE" id="PS50280">
    <property type="entry name" value="SET"/>
    <property type="match status" value="1"/>
</dbReference>
<dbReference type="EMBL" id="KE721301">
    <property type="protein sequence ID" value="ERF70645.1"/>
    <property type="molecule type" value="Genomic_DNA"/>
</dbReference>
<evidence type="ECO:0000259" key="10">
    <source>
        <dbReference type="PROSITE" id="PS50867"/>
    </source>
</evidence>
<comment type="subcellular location">
    <subcellularLocation>
        <location evidence="1">Chromosome</location>
    </subcellularLocation>
</comment>
<dbReference type="PROSITE" id="PS50868">
    <property type="entry name" value="POST_SET"/>
    <property type="match status" value="1"/>
</dbReference>
<keyword evidence="3" id="KW-0489">Methyltransferase</keyword>
<feature type="domain" description="SET" evidence="9">
    <location>
        <begin position="553"/>
        <end position="676"/>
    </location>
</feature>
<keyword evidence="13" id="KW-1185">Reference proteome</keyword>
<feature type="region of interest" description="Disordered" evidence="8">
    <location>
        <begin position="1"/>
        <end position="280"/>
    </location>
</feature>
<dbReference type="HOGENOM" id="CLU_380827_0_0_1"/>
<evidence type="ECO:0000256" key="6">
    <source>
        <dbReference type="ARBA" id="ARBA00022723"/>
    </source>
</evidence>
<dbReference type="OrthoDB" id="308383at2759"/>
<feature type="compositionally biased region" description="Low complexity" evidence="8">
    <location>
        <begin position="100"/>
        <end position="113"/>
    </location>
</feature>
<accession>U1HKA2</accession>
<keyword evidence="2" id="KW-0158">Chromosome</keyword>
<evidence type="ECO:0000256" key="7">
    <source>
        <dbReference type="ARBA" id="ARBA00022833"/>
    </source>
</evidence>
<reference evidence="13" key="1">
    <citation type="journal article" date="2014" name="BMC Genomics">
        <title>Genome characteristics reveal the impact of lichenization on lichen-forming fungus Endocarpon pusillum Hedwig (Verrucariales, Ascomycota).</title>
        <authorList>
            <person name="Wang Y.-Y."/>
            <person name="Liu B."/>
            <person name="Zhang X.-Y."/>
            <person name="Zhou Q.-M."/>
            <person name="Zhang T."/>
            <person name="Li H."/>
            <person name="Yu Y.-F."/>
            <person name="Zhang X.-L."/>
            <person name="Hao X.-Y."/>
            <person name="Wang M."/>
            <person name="Wang L."/>
            <person name="Wei J.-C."/>
        </authorList>
    </citation>
    <scope>NUCLEOTIDE SEQUENCE [LARGE SCALE GENOMIC DNA]</scope>
    <source>
        <strain evidence="13">Z07020 / HMAS-L-300199</strain>
    </source>
</reference>
<dbReference type="Pfam" id="PF00856">
    <property type="entry name" value="SET"/>
    <property type="match status" value="1"/>
</dbReference>
<dbReference type="GO" id="GO:0008270">
    <property type="term" value="F:zinc ion binding"/>
    <property type="evidence" value="ECO:0007669"/>
    <property type="project" value="InterPro"/>
</dbReference>
<feature type="compositionally biased region" description="Low complexity" evidence="8">
    <location>
        <begin position="239"/>
        <end position="278"/>
    </location>
</feature>
<dbReference type="eggNOG" id="KOG1082">
    <property type="taxonomic scope" value="Eukaryota"/>
</dbReference>
<dbReference type="PANTHER" id="PTHR46223:SF3">
    <property type="entry name" value="HISTONE-LYSINE N-METHYLTRANSFERASE SET-23"/>
    <property type="match status" value="1"/>
</dbReference>
<dbReference type="Gene3D" id="2.170.270.10">
    <property type="entry name" value="SET domain"/>
    <property type="match status" value="1"/>
</dbReference>
<dbReference type="SMART" id="SM00317">
    <property type="entry name" value="SET"/>
    <property type="match status" value="1"/>
</dbReference>
<dbReference type="GeneID" id="19237564"/>
<feature type="compositionally biased region" description="Basic residues" evidence="8">
    <location>
        <begin position="187"/>
        <end position="197"/>
    </location>
</feature>
<dbReference type="RefSeq" id="XP_007803703.1">
    <property type="nucleotide sequence ID" value="XM_007805512.1"/>
</dbReference>
<evidence type="ECO:0000256" key="4">
    <source>
        <dbReference type="ARBA" id="ARBA00022679"/>
    </source>
</evidence>
<protein>
    <recommendedName>
        <fullName evidence="14">Histone-lysine N-methyltransferase</fullName>
    </recommendedName>
</protein>
<dbReference type="InterPro" id="IPR007728">
    <property type="entry name" value="Pre-SET_dom"/>
</dbReference>
<feature type="compositionally biased region" description="Low complexity" evidence="8">
    <location>
        <begin position="50"/>
        <end position="61"/>
    </location>
</feature>
<name>U1HKA2_ENDPU</name>
<dbReference type="PROSITE" id="PS50867">
    <property type="entry name" value="PRE_SET"/>
    <property type="match status" value="1"/>
</dbReference>
<feature type="compositionally biased region" description="Polar residues" evidence="8">
    <location>
        <begin position="84"/>
        <end position="97"/>
    </location>
</feature>
<dbReference type="Pfam" id="PF05033">
    <property type="entry name" value="Pre-SET"/>
    <property type="match status" value="1"/>
</dbReference>
<evidence type="ECO:0000313" key="12">
    <source>
        <dbReference type="EMBL" id="ERF70645.1"/>
    </source>
</evidence>
<dbReference type="GO" id="GO:0042054">
    <property type="term" value="F:histone methyltransferase activity"/>
    <property type="evidence" value="ECO:0007669"/>
    <property type="project" value="InterPro"/>
</dbReference>
<sequence>MTFLKEDSKKRLHTGQLKLQALDKESSTSSKRAKSTSLGSDRKTSLPYVSSKPPSTATTKTRFSTPTSEIFIKKNANRPLFKSPSWQNRKILQQNGARSPVAGTPTPTAVPTTYKASDFPKNSTLTARRKSINLLPSLPSRVKSEPHSPSKNGCSDEPTSEPYPTKQAQHYHHSSADSPEPEQKLLSARRHSNHKRFINQERQISKTRSLPRGQSKPPKITSAYPVLRRTSTRVSKLQSATSSSRLSPDSSSCSLTKPNSNNSKQKASSKAKSINSSSTPLRPTVVVEIDNSPYKSASRKLLEKFRQPFPRSESATTTKASVKSARKQKEAQLLTELKKDTTIAQSRASTVEDFFGSHGLSKHYNDACTIDQRRSLQVAQTKAKRVKRSKIKLDWEAPLTEIVASTFNPADVIPPSEQAKRLLDLKFQDVSGGASLTFVNEKNDIQISGKFQFVDSYLQRGLREIAQKSQVTSPEIGCTCSGQCESDDSACRCLRVAEGSVRPYIKRDDGLVTLNPHFIDTVGFAPEKIFECNTSCRCSGDCFNTVVQKGRTVPLQIFMTERCGFGIRSPERIKKGQFIDVYLGELLTTKAIEEYENASTEMSSSYVFSLDFFGPASYHVQGLHFGSPTRFINHSCNPNTRTFTVMMNHADQKVYKLAYFAIRNIPAMKEITFDYSPETANEEPWVPTPGEEDEGVVRCLCGEKNCRGRVWPKRQTARRKGRGWART</sequence>
<dbReference type="PANTHER" id="PTHR46223">
    <property type="entry name" value="HISTONE-LYSINE N-METHYLTRANSFERASE SUV39H"/>
    <property type="match status" value="1"/>
</dbReference>
<gene>
    <name evidence="12" type="ORF">EPUS_02511</name>
</gene>
<dbReference type="AlphaFoldDB" id="U1HKA2"/>
<dbReference type="GO" id="GO:0005694">
    <property type="term" value="C:chromosome"/>
    <property type="evidence" value="ECO:0007669"/>
    <property type="project" value="UniProtKB-SubCell"/>
</dbReference>
<evidence type="ECO:0000313" key="13">
    <source>
        <dbReference type="Proteomes" id="UP000019373"/>
    </source>
</evidence>
<evidence type="ECO:0000256" key="5">
    <source>
        <dbReference type="ARBA" id="ARBA00022691"/>
    </source>
</evidence>
<dbReference type="SUPFAM" id="SSF82199">
    <property type="entry name" value="SET domain"/>
    <property type="match status" value="1"/>
</dbReference>
<feature type="region of interest" description="Disordered" evidence="8">
    <location>
        <begin position="307"/>
        <end position="327"/>
    </location>
</feature>
<feature type="domain" description="Pre-SET" evidence="10">
    <location>
        <begin position="476"/>
        <end position="550"/>
    </location>
</feature>
<evidence type="ECO:0000256" key="2">
    <source>
        <dbReference type="ARBA" id="ARBA00022454"/>
    </source>
</evidence>
<evidence type="ECO:0008006" key="14">
    <source>
        <dbReference type="Google" id="ProtNLM"/>
    </source>
</evidence>
<dbReference type="GO" id="GO:0005634">
    <property type="term" value="C:nucleus"/>
    <property type="evidence" value="ECO:0007669"/>
    <property type="project" value="InterPro"/>
</dbReference>
<evidence type="ECO:0000256" key="8">
    <source>
        <dbReference type="SAM" id="MobiDB-lite"/>
    </source>
</evidence>
<evidence type="ECO:0000259" key="11">
    <source>
        <dbReference type="PROSITE" id="PS50868"/>
    </source>
</evidence>
<feature type="domain" description="Post-SET" evidence="11">
    <location>
        <begin position="695"/>
        <end position="711"/>
    </location>
</feature>
<keyword evidence="7" id="KW-0862">Zinc</keyword>
<dbReference type="GO" id="GO:0032259">
    <property type="term" value="P:methylation"/>
    <property type="evidence" value="ECO:0007669"/>
    <property type="project" value="UniProtKB-KW"/>
</dbReference>
<dbReference type="InterPro" id="IPR001214">
    <property type="entry name" value="SET_dom"/>
</dbReference>